<evidence type="ECO:0000313" key="3">
    <source>
        <dbReference type="Proteomes" id="UP000041254"/>
    </source>
</evidence>
<evidence type="ECO:0000313" key="2">
    <source>
        <dbReference type="EMBL" id="CEM09154.1"/>
    </source>
</evidence>
<reference evidence="2 3" key="1">
    <citation type="submission" date="2014-11" db="EMBL/GenBank/DDBJ databases">
        <authorList>
            <person name="Zhu J."/>
            <person name="Qi W."/>
            <person name="Song R."/>
        </authorList>
    </citation>
    <scope>NUCLEOTIDE SEQUENCE [LARGE SCALE GENOMIC DNA]</scope>
</reference>
<organism evidence="2 3">
    <name type="scientific">Vitrella brassicaformis (strain CCMP3155)</name>
    <dbReference type="NCBI Taxonomy" id="1169540"/>
    <lineage>
        <taxon>Eukaryota</taxon>
        <taxon>Sar</taxon>
        <taxon>Alveolata</taxon>
        <taxon>Colpodellida</taxon>
        <taxon>Vitrellaceae</taxon>
        <taxon>Vitrella</taxon>
    </lineage>
</organism>
<name>A0A0G4F8X9_VITBC</name>
<protein>
    <submittedName>
        <fullName evidence="2">Uncharacterized protein</fullName>
    </submittedName>
</protein>
<dbReference type="InParanoid" id="A0A0G4F8X9"/>
<dbReference type="Proteomes" id="UP000041254">
    <property type="component" value="Unassembled WGS sequence"/>
</dbReference>
<dbReference type="AlphaFoldDB" id="A0A0G4F8X9"/>
<gene>
    <name evidence="2" type="ORF">Vbra_21260</name>
</gene>
<keyword evidence="3" id="KW-1185">Reference proteome</keyword>
<dbReference type="EMBL" id="CDMY01000394">
    <property type="protein sequence ID" value="CEM09154.1"/>
    <property type="molecule type" value="Genomic_DNA"/>
</dbReference>
<feature type="region of interest" description="Disordered" evidence="1">
    <location>
        <begin position="1"/>
        <end position="25"/>
    </location>
</feature>
<dbReference type="VEuPathDB" id="CryptoDB:Vbra_21260"/>
<sequence>MEKVYDSFGNQGLQDFKKPPAEAPTRRAHSLSDMFHAIHLPPLPSFLTHLGHDVHSKKQAVFVKPLSEAEAKKQREEDTKMPNKIFSDVGNVPLQSFKKAASFGGERT</sequence>
<evidence type="ECO:0000256" key="1">
    <source>
        <dbReference type="SAM" id="MobiDB-lite"/>
    </source>
</evidence>
<accession>A0A0G4F8X9</accession>
<proteinExistence type="predicted"/>